<keyword evidence="2" id="KW-0812">Transmembrane</keyword>
<feature type="transmembrane region" description="Helical" evidence="2">
    <location>
        <begin position="282"/>
        <end position="302"/>
    </location>
</feature>
<keyword evidence="2" id="KW-0472">Membrane</keyword>
<dbReference type="RefSeq" id="WP_170310441.1">
    <property type="nucleotide sequence ID" value="NZ_AP022595.1"/>
</dbReference>
<evidence type="ECO:0000259" key="3">
    <source>
        <dbReference type="Pfam" id="PF14219"/>
    </source>
</evidence>
<proteinExistence type="predicted"/>
<accession>A0A7I7SMQ9</accession>
<organism evidence="4 5">
    <name type="scientific">Mycolicibacterium sarraceniae</name>
    <dbReference type="NCBI Taxonomy" id="1534348"/>
    <lineage>
        <taxon>Bacteria</taxon>
        <taxon>Bacillati</taxon>
        <taxon>Actinomycetota</taxon>
        <taxon>Actinomycetes</taxon>
        <taxon>Mycobacteriales</taxon>
        <taxon>Mycobacteriaceae</taxon>
        <taxon>Mycolicibacterium</taxon>
    </lineage>
</organism>
<dbReference type="KEGG" id="msar:MSAR_14000"/>
<dbReference type="EMBL" id="AP022595">
    <property type="protein sequence ID" value="BBY58264.1"/>
    <property type="molecule type" value="Genomic_DNA"/>
</dbReference>
<gene>
    <name evidence="4" type="ORF">MSAR_14000</name>
</gene>
<name>A0A7I7SMQ9_9MYCO</name>
<feature type="transmembrane region" description="Helical" evidence="2">
    <location>
        <begin position="252"/>
        <end position="270"/>
    </location>
</feature>
<sequence length="351" mass="38111">MIQVCSQCGTRWNVRDRQRSWCPRCNGALMAPVNAPDPRWSPGATSHPPARPPGPRPPGPRLPQGFRWIAVRPGPPPPPRRRRRDLGPTPRYADIPRWGLADQVAPIPPDHDGAAKSGPAPVTVRAALLSAIAIFGLAAAVHIVRYVLLLINRTALLPPLVAGAALWLGVLASLAAIVAVILTAVVTTSWLIARRAAVYQHLGHDDPRPTWALWAGCLVPVVNLVWAPVYVIELARAEQTYARVRGPITAWWIAWILSTAVSIFGIATSFTTKPQGIADNTVTVIIAYLLGAGVLALLWQLLDAFVRKPVERPLHRWVVVGQDSPQDRPHDQPAEPASLPAVEQDQREPAA</sequence>
<feature type="transmembrane region" description="Helical" evidence="2">
    <location>
        <begin position="160"/>
        <end position="191"/>
    </location>
</feature>
<feature type="domain" description="DUF4328" evidence="3">
    <location>
        <begin position="153"/>
        <end position="305"/>
    </location>
</feature>
<keyword evidence="5" id="KW-1185">Reference proteome</keyword>
<evidence type="ECO:0000313" key="4">
    <source>
        <dbReference type="EMBL" id="BBY58264.1"/>
    </source>
</evidence>
<evidence type="ECO:0000256" key="2">
    <source>
        <dbReference type="SAM" id="Phobius"/>
    </source>
</evidence>
<dbReference type="AlphaFoldDB" id="A0A7I7SMQ9"/>
<reference evidence="4 5" key="1">
    <citation type="journal article" date="2019" name="Emerg. Microbes Infect.">
        <title>Comprehensive subspecies identification of 175 nontuberculous mycobacteria species based on 7547 genomic profiles.</title>
        <authorList>
            <person name="Matsumoto Y."/>
            <person name="Kinjo T."/>
            <person name="Motooka D."/>
            <person name="Nabeya D."/>
            <person name="Jung N."/>
            <person name="Uechi K."/>
            <person name="Horii T."/>
            <person name="Iida T."/>
            <person name="Fujita J."/>
            <person name="Nakamura S."/>
        </authorList>
    </citation>
    <scope>NUCLEOTIDE SEQUENCE [LARGE SCALE GENOMIC DNA]</scope>
    <source>
        <strain evidence="4 5">JCM 30395</strain>
    </source>
</reference>
<feature type="region of interest" description="Disordered" evidence="1">
    <location>
        <begin position="322"/>
        <end position="351"/>
    </location>
</feature>
<evidence type="ECO:0000256" key="1">
    <source>
        <dbReference type="SAM" id="MobiDB-lite"/>
    </source>
</evidence>
<dbReference type="Pfam" id="PF14219">
    <property type="entry name" value="DUF4328"/>
    <property type="match status" value="1"/>
</dbReference>
<protein>
    <submittedName>
        <fullName evidence="4">Membrane protein</fullName>
    </submittedName>
</protein>
<dbReference type="Proteomes" id="UP000466445">
    <property type="component" value="Chromosome"/>
</dbReference>
<feature type="transmembrane region" description="Helical" evidence="2">
    <location>
        <begin position="126"/>
        <end position="148"/>
    </location>
</feature>
<feature type="region of interest" description="Disordered" evidence="1">
    <location>
        <begin position="32"/>
        <end position="93"/>
    </location>
</feature>
<dbReference type="InterPro" id="IPR025565">
    <property type="entry name" value="DUF4328"/>
</dbReference>
<feature type="compositionally biased region" description="Pro residues" evidence="1">
    <location>
        <begin position="49"/>
        <end position="61"/>
    </location>
</feature>
<keyword evidence="2" id="KW-1133">Transmembrane helix</keyword>
<evidence type="ECO:0000313" key="5">
    <source>
        <dbReference type="Proteomes" id="UP000466445"/>
    </source>
</evidence>